<reference evidence="1 2" key="1">
    <citation type="submission" date="2019-06" db="EMBL/GenBank/DDBJ databases">
        <title>A novel species of marine bacteria.</title>
        <authorList>
            <person name="Wang Y."/>
        </authorList>
    </citation>
    <scope>NUCLEOTIDE SEQUENCE [LARGE SCALE GENOMIC DNA]</scope>
    <source>
        <strain evidence="1 2">MA1-10</strain>
    </source>
</reference>
<evidence type="ECO:0000313" key="1">
    <source>
        <dbReference type="EMBL" id="TQV68811.1"/>
    </source>
</evidence>
<dbReference type="OrthoDB" id="9823234at2"/>
<proteinExistence type="predicted"/>
<sequence>MASDLFDWCKRANSLLPRMAEDDDHYELTANMFPDISKNLELPDFAIRRGTHQYLDTMRVEYLQISATKDAYRSLGLSMLAAAFQAKDLWITLTNEVTEYRYLSVLGSEMLSIGRTANRIALKEFVYAPRERSRHPLFADRLTEFPAFHLKCSDSETPPTDIWEARDTVEGFGRLEPSLLLAELLLDIGRQSNTENEFVLEGPAGFQGVDVLSAEVRLWLPGANGYDL</sequence>
<dbReference type="EMBL" id="VICH01000004">
    <property type="protein sequence ID" value="TQV68811.1"/>
    <property type="molecule type" value="Genomic_DNA"/>
</dbReference>
<accession>A0A545SV25</accession>
<comment type="caution">
    <text evidence="1">The sequence shown here is derived from an EMBL/GenBank/DDBJ whole genome shotgun (WGS) entry which is preliminary data.</text>
</comment>
<name>A0A545SV25_9RHOB</name>
<dbReference type="AlphaFoldDB" id="A0A545SV25"/>
<gene>
    <name evidence="1" type="ORF">FIL88_04310</name>
</gene>
<dbReference type="RefSeq" id="WP_142852566.1">
    <property type="nucleotide sequence ID" value="NZ_FXWW01000001.1"/>
</dbReference>
<protein>
    <submittedName>
        <fullName evidence="1">Uncharacterized protein</fullName>
    </submittedName>
</protein>
<dbReference type="Proteomes" id="UP000315816">
    <property type="component" value="Unassembled WGS sequence"/>
</dbReference>
<evidence type="ECO:0000313" key="2">
    <source>
        <dbReference type="Proteomes" id="UP000315816"/>
    </source>
</evidence>
<keyword evidence="2" id="KW-1185">Reference proteome</keyword>
<organism evidence="1 2">
    <name type="scientific">Aliiroseovarius halocynthiae</name>
    <dbReference type="NCBI Taxonomy" id="985055"/>
    <lineage>
        <taxon>Bacteria</taxon>
        <taxon>Pseudomonadati</taxon>
        <taxon>Pseudomonadota</taxon>
        <taxon>Alphaproteobacteria</taxon>
        <taxon>Rhodobacterales</taxon>
        <taxon>Paracoccaceae</taxon>
        <taxon>Aliiroseovarius</taxon>
    </lineage>
</organism>